<evidence type="ECO:0000259" key="1">
    <source>
        <dbReference type="Pfam" id="PF13614"/>
    </source>
</evidence>
<sequence length="69" mass="7351">MALVISTVNMKGGVGKTTLTVNLATCLAKNHGKRVLVLDLDAQISATLSLMSPHEFAQTRKNGVPLVIY</sequence>
<protein>
    <submittedName>
        <fullName evidence="2">Cobyrinic acid a,c-diamide synthase</fullName>
    </submittedName>
</protein>
<dbReference type="PANTHER" id="PTHR13696:SF52">
    <property type="entry name" value="PARA FAMILY PROTEIN CT_582"/>
    <property type="match status" value="1"/>
</dbReference>
<accession>T2JFZ7</accession>
<dbReference type="CDD" id="cd02042">
    <property type="entry name" value="ParAB_family"/>
    <property type="match status" value="1"/>
</dbReference>
<organism evidence="2 3">
    <name type="scientific">Crocosphaera watsonii WH 0401</name>
    <dbReference type="NCBI Taxonomy" id="555881"/>
    <lineage>
        <taxon>Bacteria</taxon>
        <taxon>Bacillati</taxon>
        <taxon>Cyanobacteriota</taxon>
        <taxon>Cyanophyceae</taxon>
        <taxon>Oscillatoriophycideae</taxon>
        <taxon>Chroococcales</taxon>
        <taxon>Aphanothecaceae</taxon>
        <taxon>Crocosphaera</taxon>
    </lineage>
</organism>
<comment type="caution">
    <text evidence="2">The sequence shown here is derived from an EMBL/GenBank/DDBJ whole genome shotgun (WGS) entry which is preliminary data.</text>
</comment>
<name>T2JFZ7_CROWT</name>
<evidence type="ECO:0000313" key="3">
    <source>
        <dbReference type="Proteomes" id="UP000018198"/>
    </source>
</evidence>
<dbReference type="InterPro" id="IPR027417">
    <property type="entry name" value="P-loop_NTPase"/>
</dbReference>
<evidence type="ECO:0000313" key="2">
    <source>
        <dbReference type="EMBL" id="CCQ64046.1"/>
    </source>
</evidence>
<dbReference type="Pfam" id="PF13614">
    <property type="entry name" value="AAA_31"/>
    <property type="match status" value="1"/>
</dbReference>
<gene>
    <name evidence="2" type="ORF">CWATWH0401_1999</name>
</gene>
<reference evidence="2 3" key="2">
    <citation type="submission" date="2013-09" db="EMBL/GenBank/DDBJ databases">
        <title>Whole genome comparison of six Crocosphaera watsonii strains with differing phenotypes.</title>
        <authorList>
            <person name="Bench S.R."/>
            <person name="Heller P."/>
            <person name="Frank I."/>
            <person name="Arciniega M."/>
            <person name="Shilova I.N."/>
            <person name="Zehr J.P."/>
        </authorList>
    </citation>
    <scope>NUCLEOTIDE SEQUENCE [LARGE SCALE GENOMIC DNA]</scope>
    <source>
        <strain evidence="2 3">WH 0401</strain>
    </source>
</reference>
<feature type="domain" description="AAA" evidence="1">
    <location>
        <begin position="4"/>
        <end position="51"/>
    </location>
</feature>
<dbReference type="PANTHER" id="PTHR13696">
    <property type="entry name" value="P-LOOP CONTAINING NUCLEOSIDE TRIPHOSPHATE HYDROLASE"/>
    <property type="match status" value="1"/>
</dbReference>
<dbReference type="AlphaFoldDB" id="T2JFZ7"/>
<dbReference type="EMBL" id="CAQM01000808">
    <property type="protein sequence ID" value="CCQ64046.1"/>
    <property type="molecule type" value="Genomic_DNA"/>
</dbReference>
<dbReference type="SUPFAM" id="SSF52540">
    <property type="entry name" value="P-loop containing nucleoside triphosphate hydrolases"/>
    <property type="match status" value="1"/>
</dbReference>
<dbReference type="Proteomes" id="UP000018198">
    <property type="component" value="Unassembled WGS sequence"/>
</dbReference>
<dbReference type="InterPro" id="IPR050678">
    <property type="entry name" value="DNA_Partitioning_ATPase"/>
</dbReference>
<dbReference type="Gene3D" id="3.40.50.300">
    <property type="entry name" value="P-loop containing nucleotide triphosphate hydrolases"/>
    <property type="match status" value="1"/>
</dbReference>
<proteinExistence type="predicted"/>
<dbReference type="InterPro" id="IPR025669">
    <property type="entry name" value="AAA_dom"/>
</dbReference>
<reference evidence="2 3" key="1">
    <citation type="submission" date="2013-01" db="EMBL/GenBank/DDBJ databases">
        <authorList>
            <person name="Bench S."/>
        </authorList>
    </citation>
    <scope>NUCLEOTIDE SEQUENCE [LARGE SCALE GENOMIC DNA]</scope>
    <source>
        <strain evidence="2 3">WH 0401</strain>
    </source>
</reference>